<name>A0ACC2N2M3_9HYME</name>
<comment type="caution">
    <text evidence="1">The sequence shown here is derived from an EMBL/GenBank/DDBJ whole genome shotgun (WGS) entry which is preliminary data.</text>
</comment>
<protein>
    <submittedName>
        <fullName evidence="1">Uncharacterized protein</fullName>
    </submittedName>
</protein>
<evidence type="ECO:0000313" key="1">
    <source>
        <dbReference type="EMBL" id="KAJ8665272.1"/>
    </source>
</evidence>
<evidence type="ECO:0000313" key="2">
    <source>
        <dbReference type="Proteomes" id="UP001239111"/>
    </source>
</evidence>
<dbReference type="EMBL" id="CM056744">
    <property type="protein sequence ID" value="KAJ8665272.1"/>
    <property type="molecule type" value="Genomic_DNA"/>
</dbReference>
<reference evidence="1" key="1">
    <citation type="submission" date="2023-04" db="EMBL/GenBank/DDBJ databases">
        <title>A chromosome-level genome assembly of the parasitoid wasp Eretmocerus hayati.</title>
        <authorList>
            <person name="Zhong Y."/>
            <person name="Liu S."/>
            <person name="Liu Y."/>
        </authorList>
    </citation>
    <scope>NUCLEOTIDE SEQUENCE</scope>
    <source>
        <strain evidence="1">ZJU_SS_LIU_2023</strain>
    </source>
</reference>
<sequence>MFLLLWALLVSLDLTNSAKYANQPDSVLFKEDPSDRFPGIPYARPEVNDPLIYSSYPNSAPNAAVLNVNSTPINKYGSRNGLDVVFQWRYLDWVHPTILWTGKNFTVGNPLSQDVDIDRNGRVFVTSPQWLEGTPVTLSIITELSSKGGPLLTPYPDWTWHKVDDCDGIVSVFRIAIDECNRLWMVDTGTASGNPICPTKILVFDLRTDQLLLKYIIPEAQTLNRTAQFVNPIVEVGDSCSNTYLYVADVLGYGMLIYSMYENRSWRLNNTKTNAFGNDPEARRLTIAGESIDLDDGILGMSLSPRGFFPRRILYFNALSSFYEKFVDADSLKRSSVYEPIIYQSLSRRIGHAGAQATSRTGAIFFQLAEYTALACWNIERPFHPDNVVVLAQDQEILQYVSSIKVIVNAFGEEELWFNTNRLQKTINKTRKLNELNFRLIRGNVRDLIKNTKCAPTGYTWEKPNLQGWRRI</sequence>
<organism evidence="1 2">
    <name type="scientific">Eretmocerus hayati</name>
    <dbReference type="NCBI Taxonomy" id="131215"/>
    <lineage>
        <taxon>Eukaryota</taxon>
        <taxon>Metazoa</taxon>
        <taxon>Ecdysozoa</taxon>
        <taxon>Arthropoda</taxon>
        <taxon>Hexapoda</taxon>
        <taxon>Insecta</taxon>
        <taxon>Pterygota</taxon>
        <taxon>Neoptera</taxon>
        <taxon>Endopterygota</taxon>
        <taxon>Hymenoptera</taxon>
        <taxon>Apocrita</taxon>
        <taxon>Proctotrupomorpha</taxon>
        <taxon>Chalcidoidea</taxon>
        <taxon>Aphelinidae</taxon>
        <taxon>Aphelininae</taxon>
        <taxon>Eretmocerus</taxon>
    </lineage>
</organism>
<gene>
    <name evidence="1" type="ORF">QAD02_006934</name>
</gene>
<proteinExistence type="predicted"/>
<accession>A0ACC2N2M3</accession>
<keyword evidence="2" id="KW-1185">Reference proteome</keyword>
<dbReference type="Proteomes" id="UP001239111">
    <property type="component" value="Chromosome 4"/>
</dbReference>